<gene>
    <name evidence="1" type="ORF">AAHA92_30077</name>
</gene>
<dbReference type="Proteomes" id="UP001567538">
    <property type="component" value="Unassembled WGS sequence"/>
</dbReference>
<keyword evidence="2" id="KW-1185">Reference proteome</keyword>
<name>A0ABD1G3F1_SALDI</name>
<evidence type="ECO:0000313" key="2">
    <source>
        <dbReference type="Proteomes" id="UP001567538"/>
    </source>
</evidence>
<accession>A0ABD1G3F1</accession>
<protein>
    <submittedName>
        <fullName evidence="1">Uncharacterized protein</fullName>
    </submittedName>
</protein>
<comment type="caution">
    <text evidence="1">The sequence shown here is derived from an EMBL/GenBank/DDBJ whole genome shotgun (WGS) entry which is preliminary data.</text>
</comment>
<evidence type="ECO:0000313" key="1">
    <source>
        <dbReference type="EMBL" id="KAL1537581.1"/>
    </source>
</evidence>
<dbReference type="AlphaFoldDB" id="A0ABD1G3F1"/>
<reference evidence="1 2" key="1">
    <citation type="submission" date="2024-06" db="EMBL/GenBank/DDBJ databases">
        <title>A chromosome level genome sequence of Diviner's sage (Salvia divinorum).</title>
        <authorList>
            <person name="Ford S.A."/>
            <person name="Ro D.-K."/>
            <person name="Ness R.W."/>
            <person name="Phillips M.A."/>
        </authorList>
    </citation>
    <scope>NUCLEOTIDE SEQUENCE [LARGE SCALE GENOMIC DNA]</scope>
    <source>
        <strain evidence="1">SAF-2024a</strain>
        <tissue evidence="1">Leaf</tissue>
    </source>
</reference>
<sequence length="76" mass="8399">MELQCSSTVRNATAAGAGPHLTPGLALPLPSGGNDSRCCWQSRCLFFSLYHCEFLRLFIASLNKARQESRTRELVL</sequence>
<proteinExistence type="predicted"/>
<dbReference type="EMBL" id="JBEAFC010000011">
    <property type="protein sequence ID" value="KAL1537581.1"/>
    <property type="molecule type" value="Genomic_DNA"/>
</dbReference>
<organism evidence="1 2">
    <name type="scientific">Salvia divinorum</name>
    <name type="common">Maria pastora</name>
    <name type="synonym">Diviner's sage</name>
    <dbReference type="NCBI Taxonomy" id="28513"/>
    <lineage>
        <taxon>Eukaryota</taxon>
        <taxon>Viridiplantae</taxon>
        <taxon>Streptophyta</taxon>
        <taxon>Embryophyta</taxon>
        <taxon>Tracheophyta</taxon>
        <taxon>Spermatophyta</taxon>
        <taxon>Magnoliopsida</taxon>
        <taxon>eudicotyledons</taxon>
        <taxon>Gunneridae</taxon>
        <taxon>Pentapetalae</taxon>
        <taxon>asterids</taxon>
        <taxon>lamiids</taxon>
        <taxon>Lamiales</taxon>
        <taxon>Lamiaceae</taxon>
        <taxon>Nepetoideae</taxon>
        <taxon>Mentheae</taxon>
        <taxon>Salviinae</taxon>
        <taxon>Salvia</taxon>
        <taxon>Salvia subgen. Calosphace</taxon>
    </lineage>
</organism>